<dbReference type="EMBL" id="JARVLH010000002">
    <property type="protein sequence ID" value="MEX5284579.1"/>
    <property type="molecule type" value="Genomic_DNA"/>
</dbReference>
<evidence type="ECO:0000256" key="12">
    <source>
        <dbReference type="PIRNR" id="PIRNR015601"/>
    </source>
</evidence>
<dbReference type="EC" id="2.1.1.193" evidence="3 12"/>
<comment type="similarity">
    <text evidence="2 12">Belongs to the RNA methyltransferase RsmE family.</text>
</comment>
<evidence type="ECO:0000256" key="5">
    <source>
        <dbReference type="ARBA" id="ARBA00022490"/>
    </source>
</evidence>
<comment type="function">
    <text evidence="10 12">Specifically methylates the N3 position of the uracil ring of uridine 1498 (m3U1498) in 16S rRNA. Acts on the fully assembled 30S ribosomal subunit.</text>
</comment>
<dbReference type="PIRSF" id="PIRSF015601">
    <property type="entry name" value="MTase_slr0722"/>
    <property type="match status" value="1"/>
</dbReference>
<protein>
    <recommendedName>
        <fullName evidence="4 12">Ribosomal RNA small subunit methyltransferase E</fullName>
        <ecNumber evidence="3 12">2.1.1.193</ecNumber>
    </recommendedName>
</protein>
<dbReference type="Gene3D" id="3.40.1280.10">
    <property type="match status" value="1"/>
</dbReference>
<dbReference type="InterPro" id="IPR046886">
    <property type="entry name" value="RsmE_MTase_dom"/>
</dbReference>
<keyword evidence="5 12" id="KW-0963">Cytoplasm</keyword>
<dbReference type="PANTHER" id="PTHR30027">
    <property type="entry name" value="RIBOSOMAL RNA SMALL SUBUNIT METHYLTRANSFERASE E"/>
    <property type="match status" value="1"/>
</dbReference>
<comment type="subcellular location">
    <subcellularLocation>
        <location evidence="1 12">Cytoplasm</location>
    </subcellularLocation>
</comment>
<dbReference type="Pfam" id="PF04452">
    <property type="entry name" value="Methyltrans_RNA"/>
    <property type="match status" value="1"/>
</dbReference>
<reference evidence="15 16" key="1">
    <citation type="submission" date="2023-04" db="EMBL/GenBank/DDBJ databases">
        <title>Genome Sequence of Selenomonas sputigena ATCC 33150.</title>
        <authorList>
            <person name="Miller D.P."/>
            <person name="Anvari S."/>
            <person name="Polson S.W."/>
            <person name="Macdonald M."/>
            <person name="Mcdowell J.V."/>
        </authorList>
    </citation>
    <scope>NUCLEOTIDE SEQUENCE [LARGE SCALE GENOMIC DNA]</scope>
    <source>
        <strain evidence="15 16">ATCC 33150</strain>
    </source>
</reference>
<evidence type="ECO:0000259" key="14">
    <source>
        <dbReference type="Pfam" id="PF20260"/>
    </source>
</evidence>
<dbReference type="GO" id="GO:0032259">
    <property type="term" value="P:methylation"/>
    <property type="evidence" value="ECO:0007669"/>
    <property type="project" value="UniProtKB-KW"/>
</dbReference>
<evidence type="ECO:0000313" key="16">
    <source>
        <dbReference type="Proteomes" id="UP001559623"/>
    </source>
</evidence>
<evidence type="ECO:0000256" key="1">
    <source>
        <dbReference type="ARBA" id="ARBA00004496"/>
    </source>
</evidence>
<name>A0ABV3X329_9FIRM</name>
<comment type="caution">
    <text evidence="15">The sequence shown here is derived from an EMBL/GenBank/DDBJ whole genome shotgun (WGS) entry which is preliminary data.</text>
</comment>
<evidence type="ECO:0000256" key="4">
    <source>
        <dbReference type="ARBA" id="ARBA00013673"/>
    </source>
</evidence>
<dbReference type="Proteomes" id="UP001559623">
    <property type="component" value="Unassembled WGS sequence"/>
</dbReference>
<keyword evidence="8 12" id="KW-0808">Transferase</keyword>
<accession>A0ABV3X329</accession>
<evidence type="ECO:0000313" key="15">
    <source>
        <dbReference type="EMBL" id="MEX5284579.1"/>
    </source>
</evidence>
<keyword evidence="6 12" id="KW-0698">rRNA processing</keyword>
<evidence type="ECO:0000256" key="7">
    <source>
        <dbReference type="ARBA" id="ARBA00022603"/>
    </source>
</evidence>
<dbReference type="GO" id="GO:0008168">
    <property type="term" value="F:methyltransferase activity"/>
    <property type="evidence" value="ECO:0007669"/>
    <property type="project" value="UniProtKB-KW"/>
</dbReference>
<gene>
    <name evidence="15" type="ORF">QCO44_02835</name>
</gene>
<dbReference type="PANTHER" id="PTHR30027:SF3">
    <property type="entry name" value="16S RRNA (URACIL(1498)-N(3))-METHYLTRANSFERASE"/>
    <property type="match status" value="1"/>
</dbReference>
<dbReference type="CDD" id="cd18084">
    <property type="entry name" value="RsmE-like"/>
    <property type="match status" value="1"/>
</dbReference>
<evidence type="ECO:0000259" key="13">
    <source>
        <dbReference type="Pfam" id="PF04452"/>
    </source>
</evidence>
<keyword evidence="9 12" id="KW-0949">S-adenosyl-L-methionine</keyword>
<feature type="domain" description="Ribosomal RNA small subunit methyltransferase E PUA-like" evidence="14">
    <location>
        <begin position="16"/>
        <end position="52"/>
    </location>
</feature>
<sequence length="269" mass="29315">MRRIFLAQPLSPQMEVTGADAHHLAHAMRARSGERLLVTDSEGHSAEVQIAGFAAGKVLLRLVRCMEETHEPPCCVELFQCLPKGDKMDFIVQKATELGAARLHPVMSRNAVVRYDEKKARARAARWQKVAAEAAKQCGREKIPEIREIRPLAAVLQELADGRTGDALDSEPELRLFFYEGEKRGGLQDVLRQTAAQRILLLVGAEGGFAAEEAELSRAAGFLPVTLGPRILRAETAAVVSLALVQYEKGDLGFANSSIDDLGVQGQPV</sequence>
<keyword evidence="7 12" id="KW-0489">Methyltransferase</keyword>
<feature type="domain" description="Ribosomal RNA small subunit methyltransferase E methyltransferase" evidence="13">
    <location>
        <begin position="71"/>
        <end position="246"/>
    </location>
</feature>
<comment type="catalytic activity">
    <reaction evidence="11 12">
        <text>uridine(1498) in 16S rRNA + S-adenosyl-L-methionine = N(3)-methyluridine(1498) in 16S rRNA + S-adenosyl-L-homocysteine + H(+)</text>
        <dbReference type="Rhea" id="RHEA:42920"/>
        <dbReference type="Rhea" id="RHEA-COMP:10283"/>
        <dbReference type="Rhea" id="RHEA-COMP:10284"/>
        <dbReference type="ChEBI" id="CHEBI:15378"/>
        <dbReference type="ChEBI" id="CHEBI:57856"/>
        <dbReference type="ChEBI" id="CHEBI:59789"/>
        <dbReference type="ChEBI" id="CHEBI:65315"/>
        <dbReference type="ChEBI" id="CHEBI:74502"/>
        <dbReference type="EC" id="2.1.1.193"/>
    </reaction>
</comment>
<evidence type="ECO:0000256" key="2">
    <source>
        <dbReference type="ARBA" id="ARBA00005528"/>
    </source>
</evidence>
<evidence type="ECO:0000256" key="8">
    <source>
        <dbReference type="ARBA" id="ARBA00022679"/>
    </source>
</evidence>
<dbReference type="SUPFAM" id="SSF88697">
    <property type="entry name" value="PUA domain-like"/>
    <property type="match status" value="1"/>
</dbReference>
<dbReference type="SUPFAM" id="SSF75217">
    <property type="entry name" value="alpha/beta knot"/>
    <property type="match status" value="1"/>
</dbReference>
<evidence type="ECO:0000256" key="3">
    <source>
        <dbReference type="ARBA" id="ARBA00012328"/>
    </source>
</evidence>
<dbReference type="RefSeq" id="WP_368846315.1">
    <property type="nucleotide sequence ID" value="NZ_CP194411.1"/>
</dbReference>
<evidence type="ECO:0000256" key="6">
    <source>
        <dbReference type="ARBA" id="ARBA00022552"/>
    </source>
</evidence>
<evidence type="ECO:0000256" key="9">
    <source>
        <dbReference type="ARBA" id="ARBA00022691"/>
    </source>
</evidence>
<dbReference type="InterPro" id="IPR015947">
    <property type="entry name" value="PUA-like_sf"/>
</dbReference>
<dbReference type="InterPro" id="IPR029028">
    <property type="entry name" value="Alpha/beta_knot_MTases"/>
</dbReference>
<dbReference type="Pfam" id="PF20260">
    <property type="entry name" value="PUA_4"/>
    <property type="match status" value="1"/>
</dbReference>
<dbReference type="InterPro" id="IPR046887">
    <property type="entry name" value="RsmE_PUA-like"/>
</dbReference>
<dbReference type="InterPro" id="IPR006700">
    <property type="entry name" value="RsmE"/>
</dbReference>
<organism evidence="15 16">
    <name type="scientific">Selenomonas sputigena</name>
    <dbReference type="NCBI Taxonomy" id="69823"/>
    <lineage>
        <taxon>Bacteria</taxon>
        <taxon>Bacillati</taxon>
        <taxon>Bacillota</taxon>
        <taxon>Negativicutes</taxon>
        <taxon>Selenomonadales</taxon>
        <taxon>Selenomonadaceae</taxon>
        <taxon>Selenomonas</taxon>
    </lineage>
</organism>
<proteinExistence type="inferred from homology"/>
<dbReference type="InterPro" id="IPR029026">
    <property type="entry name" value="tRNA_m1G_MTases_N"/>
</dbReference>
<dbReference type="NCBIfam" id="NF008692">
    <property type="entry name" value="PRK11713.1-5"/>
    <property type="match status" value="1"/>
</dbReference>
<evidence type="ECO:0000256" key="11">
    <source>
        <dbReference type="ARBA" id="ARBA00047944"/>
    </source>
</evidence>
<evidence type="ECO:0000256" key="10">
    <source>
        <dbReference type="ARBA" id="ARBA00025699"/>
    </source>
</evidence>
<keyword evidence="16" id="KW-1185">Reference proteome</keyword>
<dbReference type="NCBIfam" id="TIGR00046">
    <property type="entry name" value="RsmE family RNA methyltransferase"/>
    <property type="match status" value="1"/>
</dbReference>